<dbReference type="EMBL" id="RAPN01000001">
    <property type="protein sequence ID" value="RKD89771.1"/>
    <property type="molecule type" value="Genomic_DNA"/>
</dbReference>
<evidence type="ECO:0000256" key="1">
    <source>
        <dbReference type="ARBA" id="ARBA00007847"/>
    </source>
</evidence>
<dbReference type="RefSeq" id="WP_120271223.1">
    <property type="nucleotide sequence ID" value="NZ_RAPN01000001.1"/>
</dbReference>
<evidence type="ECO:0000313" key="3">
    <source>
        <dbReference type="EMBL" id="RKD89771.1"/>
    </source>
</evidence>
<dbReference type="GO" id="GO:0047661">
    <property type="term" value="F:amino-acid racemase activity"/>
    <property type="evidence" value="ECO:0007669"/>
    <property type="project" value="InterPro"/>
</dbReference>
<evidence type="ECO:0000256" key="2">
    <source>
        <dbReference type="ARBA" id="ARBA00023235"/>
    </source>
</evidence>
<gene>
    <name evidence="3" type="ORF">BC643_0104</name>
</gene>
<accession>A0A419W2S3</accession>
<dbReference type="PANTHER" id="PTHR21198">
    <property type="entry name" value="GLUTAMATE RACEMASE"/>
    <property type="match status" value="1"/>
</dbReference>
<dbReference type="InterPro" id="IPR001920">
    <property type="entry name" value="Asp/Glu_race"/>
</dbReference>
<dbReference type="Pfam" id="PF01177">
    <property type="entry name" value="Asp_Glu_race"/>
    <property type="match status" value="1"/>
</dbReference>
<dbReference type="InterPro" id="IPR015942">
    <property type="entry name" value="Asp/Glu/hydantoin_racemase"/>
</dbReference>
<dbReference type="Gene3D" id="3.40.50.1860">
    <property type="match status" value="2"/>
</dbReference>
<dbReference type="NCBIfam" id="TIGR00035">
    <property type="entry name" value="asp_race"/>
    <property type="match status" value="1"/>
</dbReference>
<dbReference type="PANTHER" id="PTHR21198:SF7">
    <property type="entry name" value="ASPARTATE-GLUTAMATE RACEMASE FAMILY"/>
    <property type="match status" value="1"/>
</dbReference>
<dbReference type="PROSITE" id="PS00924">
    <property type="entry name" value="ASP_GLU_RACEMASE_2"/>
    <property type="match status" value="1"/>
</dbReference>
<comment type="similarity">
    <text evidence="1">Belongs to the aspartate/glutamate racemases family.</text>
</comment>
<sequence length="235" mass="26416">MKTIGILGGLGPEATVDYYKEIIKGFDKINGDGSLNYPEIVIFSVNMAKFIGLLEEGKYTNAASYIASCVDNIRNAGADFAVISANTPHLLFNEIQAQVNIPLISIVDVCAKQARKIEVKKCALLGTKFTMQNDFYHKVFNLHNIEIVVPDEKQIEIINQRLFNELELGIFKEETRQEILEIVNKLKEQHEVDSVILGCTEFPLMFTEDNYLELPFLNTTKIHVDAIIKTCSNGN</sequence>
<dbReference type="Proteomes" id="UP000283387">
    <property type="component" value="Unassembled WGS sequence"/>
</dbReference>
<protein>
    <submittedName>
        <fullName evidence="3">Aspartate racemase</fullName>
    </submittedName>
</protein>
<evidence type="ECO:0000313" key="4">
    <source>
        <dbReference type="Proteomes" id="UP000283387"/>
    </source>
</evidence>
<dbReference type="InterPro" id="IPR004380">
    <property type="entry name" value="Asp_race"/>
</dbReference>
<name>A0A419W2S3_9BACT</name>
<comment type="caution">
    <text evidence="3">The sequence shown here is derived from an EMBL/GenBank/DDBJ whole genome shotgun (WGS) entry which is preliminary data.</text>
</comment>
<organism evidence="3 4">
    <name type="scientific">Mangrovibacterium diazotrophicum</name>
    <dbReference type="NCBI Taxonomy" id="1261403"/>
    <lineage>
        <taxon>Bacteria</taxon>
        <taxon>Pseudomonadati</taxon>
        <taxon>Bacteroidota</taxon>
        <taxon>Bacteroidia</taxon>
        <taxon>Marinilabiliales</taxon>
        <taxon>Prolixibacteraceae</taxon>
        <taxon>Mangrovibacterium</taxon>
    </lineage>
</organism>
<dbReference type="OrthoDB" id="9803739at2"/>
<proteinExistence type="inferred from homology"/>
<keyword evidence="4" id="KW-1185">Reference proteome</keyword>
<keyword evidence="2" id="KW-0413">Isomerase</keyword>
<dbReference type="SUPFAM" id="SSF53681">
    <property type="entry name" value="Aspartate/glutamate racemase"/>
    <property type="match status" value="2"/>
</dbReference>
<dbReference type="InterPro" id="IPR033134">
    <property type="entry name" value="Asp/Glu_racemase_AS_2"/>
</dbReference>
<reference evidence="3 4" key="1">
    <citation type="submission" date="2018-09" db="EMBL/GenBank/DDBJ databases">
        <title>Genomic Encyclopedia of Archaeal and Bacterial Type Strains, Phase II (KMG-II): from individual species to whole genera.</title>
        <authorList>
            <person name="Goeker M."/>
        </authorList>
    </citation>
    <scope>NUCLEOTIDE SEQUENCE [LARGE SCALE GENOMIC DNA]</scope>
    <source>
        <strain evidence="3 4">DSM 27148</strain>
    </source>
</reference>
<dbReference type="AlphaFoldDB" id="A0A419W2S3"/>